<dbReference type="InterPro" id="IPR036259">
    <property type="entry name" value="MFS_trans_sf"/>
</dbReference>
<dbReference type="AlphaFoldDB" id="R7WD37"/>
<evidence type="ECO:0000256" key="5">
    <source>
        <dbReference type="ARBA" id="ARBA00023136"/>
    </source>
</evidence>
<accession>R7WD37</accession>
<comment type="subcellular location">
    <subcellularLocation>
        <location evidence="1">Membrane</location>
        <topology evidence="1">Multi-pass membrane protein</topology>
    </subcellularLocation>
</comment>
<dbReference type="SUPFAM" id="SSF103473">
    <property type="entry name" value="MFS general substrate transporter"/>
    <property type="match status" value="1"/>
</dbReference>
<organism evidence="6">
    <name type="scientific">Aegilops tauschii</name>
    <name type="common">Tausch's goatgrass</name>
    <name type="synonym">Aegilops squarrosa</name>
    <dbReference type="NCBI Taxonomy" id="37682"/>
    <lineage>
        <taxon>Eukaryota</taxon>
        <taxon>Viridiplantae</taxon>
        <taxon>Streptophyta</taxon>
        <taxon>Embryophyta</taxon>
        <taxon>Tracheophyta</taxon>
        <taxon>Spermatophyta</taxon>
        <taxon>Magnoliopsida</taxon>
        <taxon>Liliopsida</taxon>
        <taxon>Poales</taxon>
        <taxon>Poaceae</taxon>
        <taxon>BOP clade</taxon>
        <taxon>Pooideae</taxon>
        <taxon>Triticodae</taxon>
        <taxon>Triticeae</taxon>
        <taxon>Triticinae</taxon>
        <taxon>Aegilops</taxon>
    </lineage>
</organism>
<evidence type="ECO:0000256" key="4">
    <source>
        <dbReference type="ARBA" id="ARBA00022989"/>
    </source>
</evidence>
<dbReference type="Gene3D" id="1.20.1250.20">
    <property type="entry name" value="MFS general substrate transporter like domains"/>
    <property type="match status" value="1"/>
</dbReference>
<reference evidence="6" key="1">
    <citation type="submission" date="2015-06" db="UniProtKB">
        <authorList>
            <consortium name="EnsemblPlants"/>
        </authorList>
    </citation>
    <scope>IDENTIFICATION</scope>
</reference>
<comment type="similarity">
    <text evidence="2">Belongs to the major facilitator superfamily. Proton-dependent oligopeptide transporter (POT/PTR) (TC 2.A.17) family.</text>
</comment>
<dbReference type="GO" id="GO:0016020">
    <property type="term" value="C:membrane"/>
    <property type="evidence" value="ECO:0007669"/>
    <property type="project" value="UniProtKB-SubCell"/>
</dbReference>
<dbReference type="InterPro" id="IPR036691">
    <property type="entry name" value="Endo/exonu/phosph_ase_sf"/>
</dbReference>
<evidence type="ECO:0000256" key="3">
    <source>
        <dbReference type="ARBA" id="ARBA00022692"/>
    </source>
</evidence>
<proteinExistence type="inferred from homology"/>
<keyword evidence="4" id="KW-1133">Transmembrane helix</keyword>
<keyword evidence="3" id="KW-0812">Transmembrane</keyword>
<dbReference type="PANTHER" id="PTHR11654">
    <property type="entry name" value="OLIGOPEPTIDE TRANSPORTER-RELATED"/>
    <property type="match status" value="1"/>
</dbReference>
<evidence type="ECO:0000313" key="6">
    <source>
        <dbReference type="EnsemblPlants" id="EMT19958"/>
    </source>
</evidence>
<dbReference type="GO" id="GO:0022857">
    <property type="term" value="F:transmembrane transporter activity"/>
    <property type="evidence" value="ECO:0007669"/>
    <property type="project" value="InterPro"/>
</dbReference>
<dbReference type="InterPro" id="IPR000109">
    <property type="entry name" value="POT_fam"/>
</dbReference>
<evidence type="ECO:0000256" key="1">
    <source>
        <dbReference type="ARBA" id="ARBA00004141"/>
    </source>
</evidence>
<name>R7WD37_AEGTA</name>
<dbReference type="SUPFAM" id="SSF56219">
    <property type="entry name" value="DNase I-like"/>
    <property type="match status" value="1"/>
</dbReference>
<dbReference type="Gene3D" id="3.60.10.10">
    <property type="entry name" value="Endonuclease/exonuclease/phosphatase"/>
    <property type="match status" value="1"/>
</dbReference>
<sequence>MDADRPGGLRTPIFADDEAQASGSEAREHEVHKAAGHCSDKALKVILCLQFLEVSAFYGVYLNLIVYLQDVLHGDSASNVTAVNSWAGVSYLMPLLGAAVADSYWGKHKTVLIGLSISVVGMAMVTTSATLPSLRPPRCSPGAYCAPATISQELVFFSGIYLCGVGIGASKAVFISFAAEQFDDDDDKNTSGREAKASYFSWYYAVANVAMLTAGTLLVWVEDKVNWGLGYGICASFVVVAVVGLAATAPMYRLVPPAGSPIKGVLQVLVALSRKVNLAVPDDATELYEEDGVKNPLLHPLHERLQHTEQFRCLDKAAIVTAEDLEDGDLNRPWRLCTVTQVEELKTLLRLIPIWLTSAVYFVANTQAQTTFVQQGHKTESHIAGGAASVPAASLTSIETVLAAAYVTFYNRAVAPSVAFTPLQLMGLGHATAAGAVAVAACTEACRLRMAGGPGRRAPKWGIAWLLPQYAMAYAVMAVSDASLSVGQMQFFYDQSPETMRGASTAFYFLSISLGNLINSQLVTLVASVTSAGGRTGWFPPEMDDGRLDYYFVLVVAITLLNFAVFVALAKNYTSKRKNDFLETKESNLIDTGDGKISWNWSQPRGRAGGILVGINNDSFDIVNVEIGIYFIRTLLLDKKGKFEWNLVIVYGDAQNAGKVAYLAELSRVYQDNVVVPCVMGDDFNIIRDHLNFVFNAIIEQAGLRDLPLNGRNFTWANNQDNPTYEKLDRILICPDWEEQYPLAEVHALERELSDHTPLVLDTGNKAKDNGYVKGVMPEFGNNGVNIVQYVDDAIFLIQDDEESARNLKFILTAFEQMSGLTITFHKSEVFLFCEAREKVDIYQEIFTCKLGEVPLKYLGLLVSDVRLGNKFWKVVTEKIEKSNTRFWEDWWVGSKPLKEAYLSLYNISFDHRIFVAKAIDMRWNNFTFRRALNGDKKILWSSLKMRCEEK</sequence>
<dbReference type="Pfam" id="PF00854">
    <property type="entry name" value="PTR2"/>
    <property type="match status" value="1"/>
</dbReference>
<protein>
    <submittedName>
        <fullName evidence="6">Peptide transporter PTR2</fullName>
    </submittedName>
</protein>
<evidence type="ECO:0000256" key="2">
    <source>
        <dbReference type="ARBA" id="ARBA00005982"/>
    </source>
</evidence>
<keyword evidence="5" id="KW-0472">Membrane</keyword>
<dbReference type="EnsemblPlants" id="EMT19958">
    <property type="protein sequence ID" value="EMT19958"/>
    <property type="gene ID" value="F775_00421"/>
</dbReference>